<keyword evidence="2" id="KW-0378">Hydrolase</keyword>
<dbReference type="PANTHER" id="PTHR16222:SF24">
    <property type="entry name" value="ADP-RIBOSYLHYDROLASE ARH3"/>
    <property type="match status" value="1"/>
</dbReference>
<dbReference type="GO" id="GO:0046872">
    <property type="term" value="F:metal ion binding"/>
    <property type="evidence" value="ECO:0007669"/>
    <property type="project" value="UniProtKB-KW"/>
</dbReference>
<evidence type="ECO:0000313" key="4">
    <source>
        <dbReference type="EMBL" id="QSO49303.1"/>
    </source>
</evidence>
<evidence type="ECO:0000313" key="5">
    <source>
        <dbReference type="Proteomes" id="UP000663505"/>
    </source>
</evidence>
<dbReference type="Proteomes" id="UP000663505">
    <property type="component" value="Chromosome"/>
</dbReference>
<feature type="binding site" evidence="3">
    <location>
        <position position="61"/>
    </location>
    <ligand>
        <name>Mg(2+)</name>
        <dbReference type="ChEBI" id="CHEBI:18420"/>
        <label>1</label>
    </ligand>
</feature>
<reference evidence="4 5" key="1">
    <citation type="submission" date="2021-02" db="EMBL/GenBank/DDBJ databases">
        <title>Alicyclobacillus curvatus sp. nov. and Alicyclobacillus mengziensis sp. nov., two acidophilic bacteria isolated from acid mine drainage.</title>
        <authorList>
            <person name="Huang Y."/>
        </authorList>
    </citation>
    <scope>NUCLEOTIDE SEQUENCE [LARGE SCALE GENOMIC DNA]</scope>
    <source>
        <strain evidence="4 5">S30H14</strain>
    </source>
</reference>
<dbReference type="AlphaFoldDB" id="A0A9X7W214"/>
<dbReference type="KEGG" id="afx:JZ786_10485"/>
<feature type="binding site" evidence="3">
    <location>
        <position position="62"/>
    </location>
    <ligand>
        <name>Mg(2+)</name>
        <dbReference type="ChEBI" id="CHEBI:18420"/>
        <label>1</label>
    </ligand>
</feature>
<dbReference type="InterPro" id="IPR036705">
    <property type="entry name" value="Ribosyl_crysJ1_sf"/>
</dbReference>
<dbReference type="RefSeq" id="WP_206658616.1">
    <property type="nucleotide sequence ID" value="NZ_CP071182.1"/>
</dbReference>
<keyword evidence="5" id="KW-1185">Reference proteome</keyword>
<dbReference type="GO" id="GO:0016787">
    <property type="term" value="F:hydrolase activity"/>
    <property type="evidence" value="ECO:0007669"/>
    <property type="project" value="UniProtKB-KW"/>
</dbReference>
<dbReference type="PANTHER" id="PTHR16222">
    <property type="entry name" value="ADP-RIBOSYLGLYCOHYDROLASE"/>
    <property type="match status" value="1"/>
</dbReference>
<dbReference type="InterPro" id="IPR050792">
    <property type="entry name" value="ADP-ribosylglycohydrolase"/>
</dbReference>
<accession>A0A9X7W214</accession>
<evidence type="ECO:0000256" key="3">
    <source>
        <dbReference type="PIRSR" id="PIRSR605502-1"/>
    </source>
</evidence>
<feature type="binding site" evidence="3">
    <location>
        <position position="265"/>
    </location>
    <ligand>
        <name>Mg(2+)</name>
        <dbReference type="ChEBI" id="CHEBI:18420"/>
        <label>1</label>
    </ligand>
</feature>
<name>A0A9X7W214_9BACL</name>
<feature type="binding site" evidence="3">
    <location>
        <position position="60"/>
    </location>
    <ligand>
        <name>Mg(2+)</name>
        <dbReference type="ChEBI" id="CHEBI:18420"/>
        <label>1</label>
    </ligand>
</feature>
<protein>
    <submittedName>
        <fullName evidence="4">ADP-ribosylglycohydrolase family protein</fullName>
    </submittedName>
</protein>
<dbReference type="Gene3D" id="1.10.4080.10">
    <property type="entry name" value="ADP-ribosylation/Crystallin J1"/>
    <property type="match status" value="1"/>
</dbReference>
<dbReference type="EMBL" id="CP071182">
    <property type="protein sequence ID" value="QSO49303.1"/>
    <property type="molecule type" value="Genomic_DNA"/>
</dbReference>
<evidence type="ECO:0000256" key="2">
    <source>
        <dbReference type="ARBA" id="ARBA00022801"/>
    </source>
</evidence>
<gene>
    <name evidence="4" type="ORF">JZ786_10485</name>
</gene>
<dbReference type="InterPro" id="IPR005502">
    <property type="entry name" value="Ribosyl_crysJ1"/>
</dbReference>
<feature type="binding site" evidence="3">
    <location>
        <position position="268"/>
    </location>
    <ligand>
        <name>Mg(2+)</name>
        <dbReference type="ChEBI" id="CHEBI:18420"/>
        <label>1</label>
    </ligand>
</feature>
<dbReference type="SUPFAM" id="SSF101478">
    <property type="entry name" value="ADP-ribosylglycohydrolase"/>
    <property type="match status" value="1"/>
</dbReference>
<feature type="binding site" evidence="3">
    <location>
        <position position="267"/>
    </location>
    <ligand>
        <name>Mg(2+)</name>
        <dbReference type="ChEBI" id="CHEBI:18420"/>
        <label>1</label>
    </ligand>
</feature>
<keyword evidence="3" id="KW-0479">Metal-binding</keyword>
<keyword evidence="3" id="KW-0460">Magnesium</keyword>
<comment type="cofactor">
    <cofactor evidence="3">
        <name>Mg(2+)</name>
        <dbReference type="ChEBI" id="CHEBI:18420"/>
    </cofactor>
    <text evidence="3">Binds 2 magnesium ions per subunit.</text>
</comment>
<comment type="similarity">
    <text evidence="1">Belongs to the ADP-ribosylglycohydrolase family.</text>
</comment>
<dbReference type="Pfam" id="PF03747">
    <property type="entry name" value="ADP_ribosyl_GH"/>
    <property type="match status" value="1"/>
</dbReference>
<evidence type="ECO:0000256" key="1">
    <source>
        <dbReference type="ARBA" id="ARBA00010702"/>
    </source>
</evidence>
<proteinExistence type="inferred from homology"/>
<organism evidence="4 5">
    <name type="scientific">Alicyclobacillus mengziensis</name>
    <dbReference type="NCBI Taxonomy" id="2931921"/>
    <lineage>
        <taxon>Bacteria</taxon>
        <taxon>Bacillati</taxon>
        <taxon>Bacillota</taxon>
        <taxon>Bacilli</taxon>
        <taxon>Bacillales</taxon>
        <taxon>Alicyclobacillaceae</taxon>
        <taxon>Alicyclobacillus</taxon>
    </lineage>
</organism>
<sequence>MRNSSERIRGGLWGLLIGDAVGVPYEFHPSHRIPSYDEIEMVPPLGYDRTYPELKPGTWSDDGAQALCLLDSLLANGRLQLNDFAQRLTAWDGSGLWAVDGYVFDRGIQTMAAIERLRAGVSPTRSGFIRPEGKGNGALMRVLPLALWHRGEDSALIEDAHLQSVVTHGHVTNQVCSALYCLWARRLLTGMDTESAYGLAVKTLREQYGSSSEYRKFLESEVRPDEPPVTDGNGYVVSTLHAARLALQETTYEAVVKVAIAFGNDTDTNAAVAGGLAGVRDGVGAIPERWMRMLRGKEQVGVLLTKWLGV</sequence>